<evidence type="ECO:0000313" key="2">
    <source>
        <dbReference type="EMBL" id="GJT56675.1"/>
    </source>
</evidence>
<organism evidence="2 3">
    <name type="scientific">Tanacetum coccineum</name>
    <dbReference type="NCBI Taxonomy" id="301880"/>
    <lineage>
        <taxon>Eukaryota</taxon>
        <taxon>Viridiplantae</taxon>
        <taxon>Streptophyta</taxon>
        <taxon>Embryophyta</taxon>
        <taxon>Tracheophyta</taxon>
        <taxon>Spermatophyta</taxon>
        <taxon>Magnoliopsida</taxon>
        <taxon>eudicotyledons</taxon>
        <taxon>Gunneridae</taxon>
        <taxon>Pentapetalae</taxon>
        <taxon>asterids</taxon>
        <taxon>campanulids</taxon>
        <taxon>Asterales</taxon>
        <taxon>Asteraceae</taxon>
        <taxon>Asteroideae</taxon>
        <taxon>Anthemideae</taxon>
        <taxon>Anthemidinae</taxon>
        <taxon>Tanacetum</taxon>
    </lineage>
</organism>
<name>A0ABQ5F0B1_9ASTR</name>
<evidence type="ECO:0000256" key="1">
    <source>
        <dbReference type="SAM" id="MobiDB-lite"/>
    </source>
</evidence>
<reference evidence="2" key="2">
    <citation type="submission" date="2022-01" db="EMBL/GenBank/DDBJ databases">
        <authorList>
            <person name="Yamashiro T."/>
            <person name="Shiraishi A."/>
            <person name="Satake H."/>
            <person name="Nakayama K."/>
        </authorList>
    </citation>
    <scope>NUCLEOTIDE SEQUENCE</scope>
</reference>
<comment type="caution">
    <text evidence="2">The sequence shown here is derived from an EMBL/GenBank/DDBJ whole genome shotgun (WGS) entry which is preliminary data.</text>
</comment>
<proteinExistence type="predicted"/>
<feature type="region of interest" description="Disordered" evidence="1">
    <location>
        <begin position="182"/>
        <end position="210"/>
    </location>
</feature>
<dbReference type="Proteomes" id="UP001151760">
    <property type="component" value="Unassembled WGS sequence"/>
</dbReference>
<gene>
    <name evidence="2" type="ORF">Tco_0991729</name>
</gene>
<feature type="compositionally biased region" description="Acidic residues" evidence="1">
    <location>
        <begin position="183"/>
        <end position="194"/>
    </location>
</feature>
<reference evidence="2" key="1">
    <citation type="journal article" date="2022" name="Int. J. Mol. Sci.">
        <title>Draft Genome of Tanacetum Coccineum: Genomic Comparison of Closely Related Tanacetum-Family Plants.</title>
        <authorList>
            <person name="Yamashiro T."/>
            <person name="Shiraishi A."/>
            <person name="Nakayama K."/>
            <person name="Satake H."/>
        </authorList>
    </citation>
    <scope>NUCLEOTIDE SEQUENCE</scope>
</reference>
<evidence type="ECO:0000313" key="3">
    <source>
        <dbReference type="Proteomes" id="UP001151760"/>
    </source>
</evidence>
<keyword evidence="3" id="KW-1185">Reference proteome</keyword>
<accession>A0ABQ5F0B1</accession>
<protein>
    <submittedName>
        <fullName evidence="2">Uncharacterized protein</fullName>
    </submittedName>
</protein>
<sequence length="210" mass="23427">MASLDHRLNPLFSIKECMSCRALYTRNCGCSKGSLKDKILVPIPDSSQQNCATCGNPVDGLYCQSCTFVRKCLNEGDCEDQAAKDRYWKIPICYDDDEDYTIAITPVLLTEEPVDSLIMEDEHLDTIPATESDEVIKSTVEELVLTPSESEGISDGMCDVPLCDNPTPLKAFKYHFEIVVNSNDDDTSSDDNDFEDTKYVEASPPDLEIR</sequence>
<dbReference type="EMBL" id="BQNB010016866">
    <property type="protein sequence ID" value="GJT56675.1"/>
    <property type="molecule type" value="Genomic_DNA"/>
</dbReference>